<dbReference type="Gene3D" id="3.50.50.60">
    <property type="entry name" value="FAD/NAD(P)-binding domain"/>
    <property type="match status" value="2"/>
</dbReference>
<gene>
    <name evidence="4" type="ORF">MU846_06840</name>
</gene>
<dbReference type="PANTHER" id="PTHR42877:SF4">
    <property type="entry name" value="FAD_NAD(P)-BINDING DOMAIN-CONTAINING PROTEIN-RELATED"/>
    <property type="match status" value="1"/>
</dbReference>
<evidence type="ECO:0000313" key="4">
    <source>
        <dbReference type="EMBL" id="MCK0537426.1"/>
    </source>
</evidence>
<keyword evidence="1" id="KW-0285">Flavoprotein</keyword>
<evidence type="ECO:0000256" key="1">
    <source>
        <dbReference type="ARBA" id="ARBA00022630"/>
    </source>
</evidence>
<dbReference type="RefSeq" id="WP_246950865.1">
    <property type="nucleotide sequence ID" value="NZ_JALKII010000003.1"/>
</dbReference>
<dbReference type="InterPro" id="IPR051209">
    <property type="entry name" value="FAD-bind_Monooxygenase_sf"/>
</dbReference>
<protein>
    <submittedName>
        <fullName evidence="4">NAD(P)/FAD-dependent oxidoreductase</fullName>
    </submittedName>
</protein>
<dbReference type="Pfam" id="PF00743">
    <property type="entry name" value="FMO-like"/>
    <property type="match status" value="1"/>
</dbReference>
<keyword evidence="5" id="KW-1185">Reference proteome</keyword>
<evidence type="ECO:0000256" key="2">
    <source>
        <dbReference type="ARBA" id="ARBA00022827"/>
    </source>
</evidence>
<accession>A0ABT0E6H6</accession>
<sequence>MSTHFEVAIIGAGFGGLGMAINLKKAGRDSLILLEKAGEVGGCWRENDYPGAACDVPSYLYSYSFEPNPHWSRRFAPQAEIYDYLRHCAKKYDLYPHIRFKTEVTGARFDTATGLWHISTQAGEAAGDTITARYLVTATGQLNRPQIPAIDGAESFAGAAFHSAQWRHDLDLTGKRVAVIGTGASAIQFVPAIAPQVGSMTLFQRSAPYVIPKADRAYTRLERALAARWPLWQKLTRGGIYSVYESRVLGFTALQLILKLYTRKALSFMRKHIQDPALRQKLTPDYPIGCKRVLISNDYLPALAQDNVAVVDTGISRITPAGIETRDGTRHPADVIIYGTGFQATDFLSPMAITGRDGQDLNQAWRDGAEAYLGITVHGFPNLFMLYGPNTNLGHSSIVYMLESQIHYVLAAIATTEAQQARALEVRAQVQEAFNTELQAQIRRTVWDKDCTSWYKTASGKNTNNWPGFTFRYRQLTRKVNTDDYHFITG</sequence>
<evidence type="ECO:0000256" key="3">
    <source>
        <dbReference type="ARBA" id="ARBA00023002"/>
    </source>
</evidence>
<reference evidence="4" key="1">
    <citation type="submission" date="2022-04" db="EMBL/GenBank/DDBJ databases">
        <title>Alcanivorax sp. CY1518 draft genome sequence.</title>
        <authorList>
            <person name="Zhao G."/>
            <person name="An M."/>
        </authorList>
    </citation>
    <scope>NUCLEOTIDE SEQUENCE</scope>
    <source>
        <strain evidence="4">CY1518</strain>
    </source>
</reference>
<keyword evidence="2" id="KW-0274">FAD</keyword>
<dbReference type="InterPro" id="IPR020946">
    <property type="entry name" value="Flavin_mOase-like"/>
</dbReference>
<dbReference type="InterPro" id="IPR036188">
    <property type="entry name" value="FAD/NAD-bd_sf"/>
</dbReference>
<dbReference type="Proteomes" id="UP001165524">
    <property type="component" value="Unassembled WGS sequence"/>
</dbReference>
<dbReference type="PANTHER" id="PTHR42877">
    <property type="entry name" value="L-ORNITHINE N(5)-MONOOXYGENASE-RELATED"/>
    <property type="match status" value="1"/>
</dbReference>
<organism evidence="4 5">
    <name type="scientific">Alcanivorax quisquiliarum</name>
    <dbReference type="NCBI Taxonomy" id="2933565"/>
    <lineage>
        <taxon>Bacteria</taxon>
        <taxon>Pseudomonadati</taxon>
        <taxon>Pseudomonadota</taxon>
        <taxon>Gammaproteobacteria</taxon>
        <taxon>Oceanospirillales</taxon>
        <taxon>Alcanivoracaceae</taxon>
        <taxon>Alcanivorax</taxon>
    </lineage>
</organism>
<comment type="caution">
    <text evidence="4">The sequence shown here is derived from an EMBL/GenBank/DDBJ whole genome shotgun (WGS) entry which is preliminary data.</text>
</comment>
<dbReference type="PRINTS" id="PR00411">
    <property type="entry name" value="PNDRDTASEI"/>
</dbReference>
<name>A0ABT0E6H6_9GAMM</name>
<dbReference type="EMBL" id="JALKII010000003">
    <property type="protein sequence ID" value="MCK0537426.1"/>
    <property type="molecule type" value="Genomic_DNA"/>
</dbReference>
<keyword evidence="3" id="KW-0560">Oxidoreductase</keyword>
<dbReference type="SUPFAM" id="SSF51905">
    <property type="entry name" value="FAD/NAD(P)-binding domain"/>
    <property type="match status" value="1"/>
</dbReference>
<proteinExistence type="predicted"/>
<evidence type="ECO:0000313" key="5">
    <source>
        <dbReference type="Proteomes" id="UP001165524"/>
    </source>
</evidence>